<evidence type="ECO:0000313" key="3">
    <source>
        <dbReference type="Proteomes" id="UP000193920"/>
    </source>
</evidence>
<dbReference type="GO" id="GO:0006631">
    <property type="term" value="P:fatty acid metabolic process"/>
    <property type="evidence" value="ECO:0007669"/>
    <property type="project" value="TreeGrafter"/>
</dbReference>
<accession>A0A1Y2CD56</accession>
<dbReference type="GO" id="GO:0031956">
    <property type="term" value="F:medium-chain fatty acid-CoA ligase activity"/>
    <property type="evidence" value="ECO:0007669"/>
    <property type="project" value="TreeGrafter"/>
</dbReference>
<dbReference type="Gene3D" id="3.40.50.12780">
    <property type="entry name" value="N-terminal domain of ligase-like"/>
    <property type="match status" value="1"/>
</dbReference>
<proteinExistence type="predicted"/>
<dbReference type="InterPro" id="IPR042099">
    <property type="entry name" value="ANL_N_sf"/>
</dbReference>
<dbReference type="PANTHER" id="PTHR43201:SF32">
    <property type="entry name" value="2-SUCCINYLBENZOATE--COA LIGASE, CHLOROPLASTIC_PEROXISOMAL"/>
    <property type="match status" value="1"/>
</dbReference>
<feature type="domain" description="AMP-dependent synthetase/ligase" evidence="1">
    <location>
        <begin position="4"/>
        <end position="206"/>
    </location>
</feature>
<dbReference type="SUPFAM" id="SSF56801">
    <property type="entry name" value="Acetyl-CoA synthetase-like"/>
    <property type="match status" value="1"/>
</dbReference>
<protein>
    <submittedName>
        <fullName evidence="2">Acetyl-CoA synthetase-like protein</fullName>
    </submittedName>
</protein>
<dbReference type="PANTHER" id="PTHR43201">
    <property type="entry name" value="ACYL-COA SYNTHETASE"/>
    <property type="match status" value="1"/>
</dbReference>
<reference evidence="2 3" key="1">
    <citation type="submission" date="2016-08" db="EMBL/GenBank/DDBJ databases">
        <title>A Parts List for Fungal Cellulosomes Revealed by Comparative Genomics.</title>
        <authorList>
            <consortium name="DOE Joint Genome Institute"/>
            <person name="Haitjema C.H."/>
            <person name="Gilmore S.P."/>
            <person name="Henske J.K."/>
            <person name="Solomon K.V."/>
            <person name="De Groot R."/>
            <person name="Kuo A."/>
            <person name="Mondo S.J."/>
            <person name="Salamov A.A."/>
            <person name="Labutti K."/>
            <person name="Zhao Z."/>
            <person name="Chiniquy J."/>
            <person name="Barry K."/>
            <person name="Brewer H.M."/>
            <person name="Purvine S.O."/>
            <person name="Wright A.T."/>
            <person name="Boxma B."/>
            <person name="Van Alen T."/>
            <person name="Hackstein J.H."/>
            <person name="Baker S.E."/>
            <person name="Grigoriev I.V."/>
            <person name="O'Malley M.A."/>
        </authorList>
    </citation>
    <scope>NUCLEOTIDE SEQUENCE [LARGE SCALE GENOMIC DNA]</scope>
    <source>
        <strain evidence="2 3">G1</strain>
    </source>
</reference>
<dbReference type="Pfam" id="PF00501">
    <property type="entry name" value="AMP-binding"/>
    <property type="match status" value="1"/>
</dbReference>
<dbReference type="EMBL" id="MCOG01000112">
    <property type="protein sequence ID" value="ORY44979.1"/>
    <property type="molecule type" value="Genomic_DNA"/>
</dbReference>
<gene>
    <name evidence="2" type="ORF">LY90DRAFT_509536</name>
</gene>
<dbReference type="AlphaFoldDB" id="A0A1Y2CD56"/>
<sequence length="237" mass="27475">MLKLFFTSGTTGKKRSVVLTNENLIDRVFSSIVNKNEVYLQILPYYHIFLTCDFFGGLRYSHRICFNLKMENLVHNFQLYQPTPMNIVPLITKNLLNRVKFIREKNPNISKAEPKNRIFGKNFKKKKKKIFSDGGFLSPELANAYEELDFRIGQDYGMTETSSKGTLPDFNPKYCSSVGMIAPSCKIRIIDDEIQIKSKSCMKGYYKNPKETQKIFIRRMVGFAPEISATLRRTIYT</sequence>
<keyword evidence="3" id="KW-1185">Reference proteome</keyword>
<dbReference type="Proteomes" id="UP000193920">
    <property type="component" value="Unassembled WGS sequence"/>
</dbReference>
<dbReference type="STRING" id="1754190.A0A1Y2CD56"/>
<organism evidence="2 3">
    <name type="scientific">Neocallimastix californiae</name>
    <dbReference type="NCBI Taxonomy" id="1754190"/>
    <lineage>
        <taxon>Eukaryota</taxon>
        <taxon>Fungi</taxon>
        <taxon>Fungi incertae sedis</taxon>
        <taxon>Chytridiomycota</taxon>
        <taxon>Chytridiomycota incertae sedis</taxon>
        <taxon>Neocallimastigomycetes</taxon>
        <taxon>Neocallimastigales</taxon>
        <taxon>Neocallimastigaceae</taxon>
        <taxon>Neocallimastix</taxon>
    </lineage>
</organism>
<comment type="caution">
    <text evidence="2">The sequence shown here is derived from an EMBL/GenBank/DDBJ whole genome shotgun (WGS) entry which is preliminary data.</text>
</comment>
<dbReference type="InterPro" id="IPR000873">
    <property type="entry name" value="AMP-dep_synth/lig_dom"/>
</dbReference>
<dbReference type="OrthoDB" id="10253115at2759"/>
<name>A0A1Y2CD56_9FUNG</name>
<evidence type="ECO:0000313" key="2">
    <source>
        <dbReference type="EMBL" id="ORY44979.1"/>
    </source>
</evidence>
<evidence type="ECO:0000259" key="1">
    <source>
        <dbReference type="Pfam" id="PF00501"/>
    </source>
</evidence>